<dbReference type="RefSeq" id="WP_272745889.1">
    <property type="nucleotide sequence ID" value="NZ_JAQQKV010000004.1"/>
</dbReference>
<dbReference type="Proteomes" id="UP001218579">
    <property type="component" value="Unassembled WGS sequence"/>
</dbReference>
<feature type="region of interest" description="Disordered" evidence="10">
    <location>
        <begin position="1"/>
        <end position="38"/>
    </location>
</feature>
<evidence type="ECO:0000259" key="11">
    <source>
        <dbReference type="PROSITE" id="PS51779"/>
    </source>
</evidence>
<dbReference type="InterPro" id="IPR026579">
    <property type="entry name" value="FtsQ"/>
</dbReference>
<evidence type="ECO:0000256" key="8">
    <source>
        <dbReference type="ARBA" id="ARBA00023306"/>
    </source>
</evidence>
<comment type="caution">
    <text evidence="12">The sequence shown here is derived from an EMBL/GenBank/DDBJ whole genome shotgun (WGS) entry which is preliminary data.</text>
</comment>
<keyword evidence="3 9" id="KW-0997">Cell inner membrane</keyword>
<dbReference type="PANTHER" id="PTHR35851">
    <property type="entry name" value="CELL DIVISION PROTEIN FTSQ"/>
    <property type="match status" value="1"/>
</dbReference>
<dbReference type="Pfam" id="PF08478">
    <property type="entry name" value="POTRA_1"/>
    <property type="match status" value="1"/>
</dbReference>
<accession>A0ABT5HMV2</accession>
<dbReference type="InterPro" id="IPR045335">
    <property type="entry name" value="FtsQ_C_sf"/>
</dbReference>
<sequence>MPAVVRGGRRQAKVQSAPKGASKASASNSSRGKRVVGQSGMMRAVGGVPMPSELTAWLAFGGLSILLLAVLATGNRAQMLTDGMRDFADRRIAAAGVNLQNIHLKGVSDYSRADIRAALDFQRGQPIALMDLARVKEDIEKIGWVESVTVRRQFPDVLIIDVVERPRLAVWQYQNKSYVIDDKGQIIPEARAYNFVDLPLVVGEGANENAEDILELVRSRPELMQKLEVLVRVDTRRWDLRLKNATLIKLPALNQEDALARLDTLIASRRVLDQGLAEIDLRDPNALIVAPFTTTTAQPAA</sequence>
<reference evidence="12 13" key="1">
    <citation type="submission" date="2023-01" db="EMBL/GenBank/DDBJ databases">
        <title>Novel species of the genus Asticcacaulis isolated from rivers.</title>
        <authorList>
            <person name="Lu H."/>
        </authorList>
    </citation>
    <scope>NUCLEOTIDE SEQUENCE [LARGE SCALE GENOMIC DNA]</scope>
    <source>
        <strain evidence="12 13">LKC15W</strain>
    </source>
</reference>
<evidence type="ECO:0000256" key="4">
    <source>
        <dbReference type="ARBA" id="ARBA00022618"/>
    </source>
</evidence>
<evidence type="ECO:0000256" key="3">
    <source>
        <dbReference type="ARBA" id="ARBA00022519"/>
    </source>
</evidence>
<keyword evidence="6 9" id="KW-1133">Transmembrane helix</keyword>
<dbReference type="Pfam" id="PF03799">
    <property type="entry name" value="FtsQ_DivIB_C"/>
    <property type="match status" value="1"/>
</dbReference>
<feature type="compositionally biased region" description="Low complexity" evidence="10">
    <location>
        <begin position="16"/>
        <end position="30"/>
    </location>
</feature>
<evidence type="ECO:0000256" key="1">
    <source>
        <dbReference type="ARBA" id="ARBA00004370"/>
    </source>
</evidence>
<keyword evidence="13" id="KW-1185">Reference proteome</keyword>
<dbReference type="Gene3D" id="3.40.50.11690">
    <property type="entry name" value="Cell division protein FtsQ/DivIB"/>
    <property type="match status" value="1"/>
</dbReference>
<feature type="domain" description="POTRA" evidence="11">
    <location>
        <begin position="97"/>
        <end position="165"/>
    </location>
</feature>
<dbReference type="InterPro" id="IPR005548">
    <property type="entry name" value="Cell_div_FtsQ/DivIB_C"/>
</dbReference>
<dbReference type="PANTHER" id="PTHR35851:SF1">
    <property type="entry name" value="CELL DIVISION PROTEIN FTSQ"/>
    <property type="match status" value="1"/>
</dbReference>
<name>A0ABT5HMV2_9CAUL</name>
<comment type="subcellular location">
    <subcellularLocation>
        <location evidence="9">Cell inner membrane</location>
        <topology evidence="9">Single-pass type II membrane protein</topology>
    </subcellularLocation>
    <subcellularLocation>
        <location evidence="1">Membrane</location>
    </subcellularLocation>
    <text evidence="9">Localizes to the division septum.</text>
</comment>
<dbReference type="EMBL" id="JAQQKV010000004">
    <property type="protein sequence ID" value="MDC7677565.1"/>
    <property type="molecule type" value="Genomic_DNA"/>
</dbReference>
<evidence type="ECO:0000313" key="12">
    <source>
        <dbReference type="EMBL" id="MDC7677565.1"/>
    </source>
</evidence>
<comment type="function">
    <text evidence="9">Essential cell division protein.</text>
</comment>
<dbReference type="InterPro" id="IPR034746">
    <property type="entry name" value="POTRA"/>
</dbReference>
<evidence type="ECO:0000256" key="9">
    <source>
        <dbReference type="HAMAP-Rule" id="MF_00911"/>
    </source>
</evidence>
<keyword evidence="7 9" id="KW-0472">Membrane</keyword>
<keyword evidence="2 9" id="KW-1003">Cell membrane</keyword>
<dbReference type="PROSITE" id="PS51779">
    <property type="entry name" value="POTRA"/>
    <property type="match status" value="1"/>
</dbReference>
<evidence type="ECO:0000256" key="7">
    <source>
        <dbReference type="ARBA" id="ARBA00023136"/>
    </source>
</evidence>
<evidence type="ECO:0000313" key="13">
    <source>
        <dbReference type="Proteomes" id="UP001218579"/>
    </source>
</evidence>
<dbReference type="HAMAP" id="MF_00911">
    <property type="entry name" value="FtsQ_subfam"/>
    <property type="match status" value="1"/>
</dbReference>
<keyword evidence="4 9" id="KW-0132">Cell division</keyword>
<evidence type="ECO:0000256" key="6">
    <source>
        <dbReference type="ARBA" id="ARBA00022989"/>
    </source>
</evidence>
<organism evidence="12 13">
    <name type="scientific">Asticcacaulis machinosus</name>
    <dbReference type="NCBI Taxonomy" id="2984211"/>
    <lineage>
        <taxon>Bacteria</taxon>
        <taxon>Pseudomonadati</taxon>
        <taxon>Pseudomonadota</taxon>
        <taxon>Alphaproteobacteria</taxon>
        <taxon>Caulobacterales</taxon>
        <taxon>Caulobacteraceae</taxon>
        <taxon>Asticcacaulis</taxon>
    </lineage>
</organism>
<evidence type="ECO:0000256" key="5">
    <source>
        <dbReference type="ARBA" id="ARBA00022692"/>
    </source>
</evidence>
<evidence type="ECO:0000256" key="2">
    <source>
        <dbReference type="ARBA" id="ARBA00022475"/>
    </source>
</evidence>
<comment type="similarity">
    <text evidence="9">Belongs to the FtsQ/DivIB family. FtsQ subfamily.</text>
</comment>
<evidence type="ECO:0000256" key="10">
    <source>
        <dbReference type="SAM" id="MobiDB-lite"/>
    </source>
</evidence>
<gene>
    <name evidence="9" type="primary">ftsQ</name>
    <name evidence="12" type="ORF">PQU98_15590</name>
</gene>
<proteinExistence type="inferred from homology"/>
<keyword evidence="8 9" id="KW-0131">Cell cycle</keyword>
<dbReference type="Gene3D" id="3.10.20.310">
    <property type="entry name" value="membrane protein fhac"/>
    <property type="match status" value="1"/>
</dbReference>
<dbReference type="InterPro" id="IPR013685">
    <property type="entry name" value="POTRA_FtsQ_type"/>
</dbReference>
<keyword evidence="5 9" id="KW-0812">Transmembrane</keyword>
<protein>
    <recommendedName>
        <fullName evidence="9">Cell division protein FtsQ</fullName>
    </recommendedName>
</protein>